<name>A0A1Q2SN21_9GAMM</name>
<dbReference type="Proteomes" id="UP000243679">
    <property type="component" value="Chromosome"/>
</dbReference>
<sequence>MIDPDFWKYKNLAEMSTEEWEALCDGCGKCCLHKLEDEDTGEIFYTNVACRLLDLHSCRCSNYHNRTYKVVDCLKLRKELKEALKWLPTTCAYRLINEGKALFNWHPLISGNAETVHLAGISVRGRAMMESQAEDLEDHIVDWPVNR</sequence>
<dbReference type="RefSeq" id="WP_096527043.1">
    <property type="nucleotide sequence ID" value="NZ_AP014836.1"/>
</dbReference>
<evidence type="ECO:0000256" key="1">
    <source>
        <dbReference type="HAMAP-Rule" id="MF_00676"/>
    </source>
</evidence>
<comment type="similarity">
    <text evidence="1">Belongs to the UPF0260 family.</text>
</comment>
<dbReference type="Pfam" id="PF03692">
    <property type="entry name" value="CxxCxxCC"/>
    <property type="match status" value="1"/>
</dbReference>
<accession>A0A1Q2SN21</accession>
<reference evidence="2 3" key="1">
    <citation type="journal article" date="2017" name="ISME J.">
        <title>An acid-tolerant ammonia-oxidizing ?-proteobacterium from soil.</title>
        <authorList>
            <person name="Hayatsu M."/>
            <person name="Tago K."/>
            <person name="Uchiyama I."/>
            <person name="Toyoda A."/>
            <person name="Wang Y."/>
            <person name="Shimomura Y."/>
            <person name="Okubo T."/>
            <person name="Kurisu F."/>
            <person name="Hirono Y."/>
            <person name="Nonaka K."/>
            <person name="Akiyama H."/>
            <person name="Itoh T."/>
            <person name="Takami H."/>
        </authorList>
    </citation>
    <scope>NUCLEOTIDE SEQUENCE [LARGE SCALE GENOMIC DNA]</scope>
    <source>
        <strain evidence="2 3">TAO100</strain>
    </source>
</reference>
<dbReference type="PIRSF" id="PIRSF006173">
    <property type="entry name" value="UCP006173"/>
    <property type="match status" value="1"/>
</dbReference>
<dbReference type="PANTHER" id="PTHR37421:SF1">
    <property type="entry name" value="UPF0260 PROTEIN YCGN"/>
    <property type="match status" value="1"/>
</dbReference>
<dbReference type="NCBIfam" id="NF003501">
    <property type="entry name" value="PRK05170.1-5"/>
    <property type="match status" value="1"/>
</dbReference>
<dbReference type="OrthoDB" id="9786855at2"/>
<evidence type="ECO:0000313" key="3">
    <source>
        <dbReference type="Proteomes" id="UP000243679"/>
    </source>
</evidence>
<dbReference type="PANTHER" id="PTHR37421">
    <property type="entry name" value="UPF0260 PROTEIN YCGN"/>
    <property type="match status" value="1"/>
</dbReference>
<dbReference type="HAMAP" id="MF_00676">
    <property type="entry name" value="UPF0260"/>
    <property type="match status" value="1"/>
</dbReference>
<dbReference type="AlphaFoldDB" id="A0A1Q2SN21"/>
<keyword evidence="3" id="KW-1185">Reference proteome</keyword>
<dbReference type="InterPro" id="IPR008228">
    <property type="entry name" value="UCP006173"/>
</dbReference>
<organism evidence="2 3">
    <name type="scientific">Candidatus Nitrosoglobus terrae</name>
    <dbReference type="NCBI Taxonomy" id="1630141"/>
    <lineage>
        <taxon>Bacteria</taxon>
        <taxon>Pseudomonadati</taxon>
        <taxon>Pseudomonadota</taxon>
        <taxon>Gammaproteobacteria</taxon>
        <taxon>Chromatiales</taxon>
        <taxon>Chromatiaceae</taxon>
        <taxon>Candidatus Nitrosoglobus</taxon>
    </lineage>
</organism>
<dbReference type="NCBIfam" id="NF003507">
    <property type="entry name" value="PRK05170.2-5"/>
    <property type="match status" value="1"/>
</dbReference>
<dbReference type="KEGG" id="ntt:TAO_1129"/>
<dbReference type="EMBL" id="AP014836">
    <property type="protein sequence ID" value="BAW80499.1"/>
    <property type="molecule type" value="Genomic_DNA"/>
</dbReference>
<dbReference type="InterPro" id="IPR005358">
    <property type="entry name" value="Puta_zinc/iron-chelating_dom"/>
</dbReference>
<evidence type="ECO:0000313" key="2">
    <source>
        <dbReference type="EMBL" id="BAW80499.1"/>
    </source>
</evidence>
<gene>
    <name evidence="2" type="ORF">TAO_1129</name>
</gene>
<proteinExistence type="inferred from homology"/>
<protein>
    <recommendedName>
        <fullName evidence="1">UPF0260 protein TAO_1129</fullName>
    </recommendedName>
</protein>